<name>A0ABX7RB46_9GAMM</name>
<reference evidence="1 2" key="1">
    <citation type="submission" date="2021-02" db="EMBL/GenBank/DDBJ databases">
        <title>Lysobacter arenosi sp. nov., isolated from soil of gangwondo yeongwol, south Korea.</title>
        <authorList>
            <person name="Kim K.R."/>
            <person name="Kim K.H."/>
            <person name="Jeon C.O."/>
        </authorList>
    </citation>
    <scope>NUCLEOTIDE SEQUENCE [LARGE SCALE GENOMIC DNA]</scope>
    <source>
        <strain evidence="1 2">R7</strain>
    </source>
</reference>
<organism evidence="1 2">
    <name type="scientific">Lysobacter arenosi</name>
    <dbReference type="NCBI Taxonomy" id="2795387"/>
    <lineage>
        <taxon>Bacteria</taxon>
        <taxon>Pseudomonadati</taxon>
        <taxon>Pseudomonadota</taxon>
        <taxon>Gammaproteobacteria</taxon>
        <taxon>Lysobacterales</taxon>
        <taxon>Lysobacteraceae</taxon>
        <taxon>Lysobacter</taxon>
    </lineage>
</organism>
<evidence type="ECO:0000313" key="1">
    <source>
        <dbReference type="EMBL" id="QSX75378.1"/>
    </source>
</evidence>
<dbReference type="EMBL" id="CP071517">
    <property type="protein sequence ID" value="QSX75378.1"/>
    <property type="molecule type" value="Genomic_DNA"/>
</dbReference>
<accession>A0ABX7RB46</accession>
<proteinExistence type="predicted"/>
<gene>
    <name evidence="1" type="ORF">HIV01_002135</name>
</gene>
<evidence type="ECO:0000313" key="2">
    <source>
        <dbReference type="Proteomes" id="UP000663400"/>
    </source>
</evidence>
<sequence>MRTTSDYSHVASLEIARALAQQGMLFEITLFPEEFGGNREAYNLIYVPPGIPEIMDLVTETLLSLRNEGLVDQLSMDVVYKGKSFVPGSISVRATHNSKSRTFEPRIGIW</sequence>
<dbReference type="RefSeq" id="WP_200604617.1">
    <property type="nucleotide sequence ID" value="NZ_CP071517.1"/>
</dbReference>
<dbReference type="Proteomes" id="UP000663400">
    <property type="component" value="Chromosome"/>
</dbReference>
<protein>
    <submittedName>
        <fullName evidence="1">Uncharacterized protein</fullName>
    </submittedName>
</protein>
<keyword evidence="2" id="KW-1185">Reference proteome</keyword>